<dbReference type="AlphaFoldDB" id="A0A412PKZ8"/>
<reference evidence="1 2" key="1">
    <citation type="submission" date="2018-08" db="EMBL/GenBank/DDBJ databases">
        <title>A genome reference for cultivated species of the human gut microbiota.</title>
        <authorList>
            <person name="Zou Y."/>
            <person name="Xue W."/>
            <person name="Luo G."/>
        </authorList>
    </citation>
    <scope>NUCLEOTIDE SEQUENCE [LARGE SCALE GENOMIC DNA]</scope>
    <source>
        <strain evidence="1 2">AF18-38</strain>
    </source>
</reference>
<evidence type="ECO:0000313" key="2">
    <source>
        <dbReference type="Proteomes" id="UP000284046"/>
    </source>
</evidence>
<organism evidence="1 2">
    <name type="scientific">Streptococcus anginosus</name>
    <dbReference type="NCBI Taxonomy" id="1328"/>
    <lineage>
        <taxon>Bacteria</taxon>
        <taxon>Bacillati</taxon>
        <taxon>Bacillota</taxon>
        <taxon>Bacilli</taxon>
        <taxon>Lactobacillales</taxon>
        <taxon>Streptococcaceae</taxon>
        <taxon>Streptococcus</taxon>
        <taxon>Streptococcus anginosus group</taxon>
    </lineage>
</organism>
<dbReference type="Proteomes" id="UP000284046">
    <property type="component" value="Unassembled WGS sequence"/>
</dbReference>
<gene>
    <name evidence="1" type="ORF">DWX18_09925</name>
</gene>
<evidence type="ECO:0000313" key="1">
    <source>
        <dbReference type="EMBL" id="RGT59273.1"/>
    </source>
</evidence>
<sequence length="96" mass="11026">MAETTKTFIKQVKGTSSELGELLQANKFEEAFDASLRLNNLLKSEQFEELTGKQIKESGLEDIQSELKKYWWANKEMRRFQGILRGRGKALSELAN</sequence>
<name>A0A412PKZ8_STRAP</name>
<dbReference type="EMBL" id="QRWZ01000019">
    <property type="protein sequence ID" value="RGT59273.1"/>
    <property type="molecule type" value="Genomic_DNA"/>
</dbReference>
<comment type="caution">
    <text evidence="1">The sequence shown here is derived from an EMBL/GenBank/DDBJ whole genome shotgun (WGS) entry which is preliminary data.</text>
</comment>
<proteinExistence type="predicted"/>
<protein>
    <submittedName>
        <fullName evidence="1">Uncharacterized protein</fullName>
    </submittedName>
</protein>
<dbReference type="RefSeq" id="WP_101750438.1">
    <property type="nucleotide sequence ID" value="NZ_CP118046.1"/>
</dbReference>
<accession>A0A412PKZ8</accession>